<accession>A0A4V6A4P3</accession>
<evidence type="ECO:0000313" key="1">
    <source>
        <dbReference type="EMBL" id="TKR87755.1"/>
    </source>
</evidence>
<protein>
    <submittedName>
        <fullName evidence="1">Uncharacterized protein</fullName>
    </submittedName>
</protein>
<reference evidence="1 2" key="2">
    <citation type="journal article" date="2019" name="G3 (Bethesda)">
        <title>Hybrid Assembly of the Genome of the Entomopathogenic Nematode Steinernema carpocapsae Identifies the X-Chromosome.</title>
        <authorList>
            <person name="Serra L."/>
            <person name="Macchietto M."/>
            <person name="Macias-Munoz A."/>
            <person name="McGill C.J."/>
            <person name="Rodriguez I.M."/>
            <person name="Rodriguez B."/>
            <person name="Murad R."/>
            <person name="Mortazavi A."/>
        </authorList>
    </citation>
    <scope>NUCLEOTIDE SEQUENCE [LARGE SCALE GENOMIC DNA]</scope>
    <source>
        <strain evidence="1 2">ALL</strain>
    </source>
</reference>
<dbReference type="AlphaFoldDB" id="A0A4V6A4P3"/>
<name>A0A4V6A4P3_STECR</name>
<keyword evidence="2" id="KW-1185">Reference proteome</keyword>
<reference evidence="1 2" key="1">
    <citation type="journal article" date="2015" name="Genome Biol.">
        <title>Comparative genomics of Steinernema reveals deeply conserved gene regulatory networks.</title>
        <authorList>
            <person name="Dillman A.R."/>
            <person name="Macchietto M."/>
            <person name="Porter C.F."/>
            <person name="Rogers A."/>
            <person name="Williams B."/>
            <person name="Antoshechkin I."/>
            <person name="Lee M.M."/>
            <person name="Goodwin Z."/>
            <person name="Lu X."/>
            <person name="Lewis E.E."/>
            <person name="Goodrich-Blair H."/>
            <person name="Stock S.P."/>
            <person name="Adams B.J."/>
            <person name="Sternberg P.W."/>
            <person name="Mortazavi A."/>
        </authorList>
    </citation>
    <scope>NUCLEOTIDE SEQUENCE [LARGE SCALE GENOMIC DNA]</scope>
    <source>
        <strain evidence="1 2">ALL</strain>
    </source>
</reference>
<sequence>MVIGNASSQILHDVCCFKLISPRNHDVDFYSLRKVVVSSLTDSTLLSVIIRLCWACNFGHLRENEPNSQQQTTSDKRVS</sequence>
<dbReference type="EMBL" id="AZBU02000003">
    <property type="protein sequence ID" value="TKR87755.1"/>
    <property type="molecule type" value="Genomic_DNA"/>
</dbReference>
<proteinExistence type="predicted"/>
<gene>
    <name evidence="1" type="ORF">L596_012106</name>
</gene>
<comment type="caution">
    <text evidence="1">The sequence shown here is derived from an EMBL/GenBank/DDBJ whole genome shotgun (WGS) entry which is preliminary data.</text>
</comment>
<organism evidence="1 2">
    <name type="scientific">Steinernema carpocapsae</name>
    <name type="common">Entomopathogenic nematode</name>
    <dbReference type="NCBI Taxonomy" id="34508"/>
    <lineage>
        <taxon>Eukaryota</taxon>
        <taxon>Metazoa</taxon>
        <taxon>Ecdysozoa</taxon>
        <taxon>Nematoda</taxon>
        <taxon>Chromadorea</taxon>
        <taxon>Rhabditida</taxon>
        <taxon>Tylenchina</taxon>
        <taxon>Panagrolaimomorpha</taxon>
        <taxon>Strongyloidoidea</taxon>
        <taxon>Steinernematidae</taxon>
        <taxon>Steinernema</taxon>
    </lineage>
</organism>
<dbReference type="Proteomes" id="UP000298663">
    <property type="component" value="Unassembled WGS sequence"/>
</dbReference>
<evidence type="ECO:0000313" key="2">
    <source>
        <dbReference type="Proteomes" id="UP000298663"/>
    </source>
</evidence>